<feature type="region of interest" description="Disordered" evidence="1">
    <location>
        <begin position="165"/>
        <end position="184"/>
    </location>
</feature>
<evidence type="ECO:0000256" key="2">
    <source>
        <dbReference type="SAM" id="Phobius"/>
    </source>
</evidence>
<dbReference type="AlphaFoldDB" id="A0A285VDR0"/>
<proteinExistence type="predicted"/>
<name>A0A285VDR0_9ACTN</name>
<dbReference type="OrthoDB" id="3214694at2"/>
<reference evidence="4" key="1">
    <citation type="submission" date="2017-08" db="EMBL/GenBank/DDBJ databases">
        <authorList>
            <person name="Varghese N."/>
            <person name="Submissions S."/>
        </authorList>
    </citation>
    <scope>NUCLEOTIDE SEQUENCE [LARGE SCALE GENOMIC DNA]</scope>
    <source>
        <strain evidence="4">DSM 4725</strain>
    </source>
</reference>
<organism evidence="3 4">
    <name type="scientific">Blastococcus aggregatus</name>
    <dbReference type="NCBI Taxonomy" id="38502"/>
    <lineage>
        <taxon>Bacteria</taxon>
        <taxon>Bacillati</taxon>
        <taxon>Actinomycetota</taxon>
        <taxon>Actinomycetes</taxon>
        <taxon>Geodermatophilales</taxon>
        <taxon>Geodermatophilaceae</taxon>
        <taxon>Blastococcus</taxon>
    </lineage>
</organism>
<feature type="transmembrane region" description="Helical" evidence="2">
    <location>
        <begin position="6"/>
        <end position="27"/>
    </location>
</feature>
<dbReference type="Gene3D" id="1.20.1440.20">
    <property type="entry name" value="LemA-like domain"/>
    <property type="match status" value="1"/>
</dbReference>
<keyword evidence="2" id="KW-0812">Transmembrane</keyword>
<evidence type="ECO:0000313" key="3">
    <source>
        <dbReference type="EMBL" id="SOC50611.1"/>
    </source>
</evidence>
<dbReference type="RefSeq" id="WP_097196159.1">
    <property type="nucleotide sequence ID" value="NZ_OBQI01000005.1"/>
</dbReference>
<dbReference type="SUPFAM" id="SSF140478">
    <property type="entry name" value="LemA-like"/>
    <property type="match status" value="1"/>
</dbReference>
<dbReference type="EMBL" id="OBQI01000005">
    <property type="protein sequence ID" value="SOC50611.1"/>
    <property type="molecule type" value="Genomic_DNA"/>
</dbReference>
<keyword evidence="2" id="KW-0472">Membrane</keyword>
<keyword evidence="2" id="KW-1133">Transmembrane helix</keyword>
<dbReference type="InterPro" id="IPR023353">
    <property type="entry name" value="LemA-like_dom_sf"/>
</dbReference>
<keyword evidence="4" id="KW-1185">Reference proteome</keyword>
<accession>A0A285VDR0</accession>
<sequence>MGAQAWMWTALAVVVLVLLAWTVWSLVRLGRLESRVHRARTALETQLGRRAGLAAELAREYPDALGPDRARALAAAAGGARVAAPEDREAAENALGRELRELPAELPGVPAPLQADLAGTGTRVVLARRFYNDAVRDTQALRSRRLPRVLRLHAGRPLPRFFDIDDRPDVLTGTSAGSPSADRP</sequence>
<gene>
    <name evidence="3" type="ORF">SAMN05660748_3363</name>
</gene>
<dbReference type="Proteomes" id="UP000219435">
    <property type="component" value="Unassembled WGS sequence"/>
</dbReference>
<evidence type="ECO:0000256" key="1">
    <source>
        <dbReference type="SAM" id="MobiDB-lite"/>
    </source>
</evidence>
<protein>
    <submittedName>
        <fullName evidence="3">Uncharacterized conserved protein</fullName>
    </submittedName>
</protein>
<evidence type="ECO:0000313" key="4">
    <source>
        <dbReference type="Proteomes" id="UP000219435"/>
    </source>
</evidence>